<dbReference type="Gene3D" id="3.40.50.720">
    <property type="entry name" value="NAD(P)-binding Rossmann-like Domain"/>
    <property type="match status" value="1"/>
</dbReference>
<accession>A0A7L5JMG5</accession>
<evidence type="ECO:0000313" key="3">
    <source>
        <dbReference type="EMBL" id="QKJ26299.1"/>
    </source>
</evidence>
<comment type="similarity">
    <text evidence="1">Belongs to the NAD(P)-dependent epimerase/dehydratase family.</text>
</comment>
<dbReference type="InterPro" id="IPR001509">
    <property type="entry name" value="Epimerase_deHydtase"/>
</dbReference>
<proteinExistence type="inferred from homology"/>
<gene>
    <name evidence="3" type="ORF">ACBT_0331</name>
</gene>
<dbReference type="Proteomes" id="UP000509513">
    <property type="component" value="Chromosome"/>
</dbReference>
<dbReference type="SUPFAM" id="SSF51735">
    <property type="entry name" value="NAD(P)-binding Rossmann-fold domains"/>
    <property type="match status" value="1"/>
</dbReference>
<sequence length="300" mass="34545">MAILVVGGSGFVGSSLVNYLLSKNLKVFVYIHNSFGFLEGIEHNNLKYIKNFNELFFEKVEINTIYHAGSKLPSGAQTYEEFYKSNVELTLKIIDLAKKLNVKQFIYLSTGSIFSKLEDNTIFNEDMTPNPSNYYGLTKYISEKLLFIEFEKTDIQVSIIRFPSIFGKNDSEGIVKLFHNKSTNNENIELYSRGERYRNLIYIDSVVDILYKVYKNRQKLSKYEIFMAGSSNSLTLVDVAKEIIELTNSNSKIVLVDKFPPLDFDVIIDTTKAQKLLNFKPLKIEDGLKKYIEDMKNEKI</sequence>
<dbReference type="PANTHER" id="PTHR43000">
    <property type="entry name" value="DTDP-D-GLUCOSE 4,6-DEHYDRATASE-RELATED"/>
    <property type="match status" value="1"/>
</dbReference>
<dbReference type="AlphaFoldDB" id="A0A7L5JMG5"/>
<reference evidence="3 4" key="1">
    <citation type="submission" date="2020-05" db="EMBL/GenBank/DDBJ databases">
        <title>Complete genome sequencing of Campylobacter and Arcobacter type strains.</title>
        <authorList>
            <person name="Miller W.G."/>
            <person name="Yee E."/>
        </authorList>
    </citation>
    <scope>NUCLEOTIDE SEQUENCE [LARGE SCALE GENOMIC DNA]</scope>
    <source>
        <strain evidence="3 4">LMG 21996</strain>
    </source>
</reference>
<dbReference type="InterPro" id="IPR036291">
    <property type="entry name" value="NAD(P)-bd_dom_sf"/>
</dbReference>
<dbReference type="Pfam" id="PF01370">
    <property type="entry name" value="Epimerase"/>
    <property type="match status" value="1"/>
</dbReference>
<evidence type="ECO:0000313" key="4">
    <source>
        <dbReference type="Proteomes" id="UP000509513"/>
    </source>
</evidence>
<protein>
    <submittedName>
        <fullName evidence="3">NAD(P)-dependent oxidoreductase</fullName>
    </submittedName>
</protein>
<evidence type="ECO:0000259" key="2">
    <source>
        <dbReference type="Pfam" id="PF01370"/>
    </source>
</evidence>
<organism evidence="3 4">
    <name type="scientific">Aliarcobacter cibarius</name>
    <dbReference type="NCBI Taxonomy" id="255507"/>
    <lineage>
        <taxon>Bacteria</taxon>
        <taxon>Pseudomonadati</taxon>
        <taxon>Campylobacterota</taxon>
        <taxon>Epsilonproteobacteria</taxon>
        <taxon>Campylobacterales</taxon>
        <taxon>Arcobacteraceae</taxon>
        <taxon>Aliarcobacter</taxon>
    </lineage>
</organism>
<dbReference type="EMBL" id="CP054051">
    <property type="protein sequence ID" value="QKJ26299.1"/>
    <property type="molecule type" value="Genomic_DNA"/>
</dbReference>
<dbReference type="KEGG" id="acib:ACBT_0331"/>
<name>A0A7L5JMG5_9BACT</name>
<dbReference type="CDD" id="cd08946">
    <property type="entry name" value="SDR_e"/>
    <property type="match status" value="1"/>
</dbReference>
<feature type="domain" description="NAD-dependent epimerase/dehydratase" evidence="2">
    <location>
        <begin position="3"/>
        <end position="228"/>
    </location>
</feature>
<evidence type="ECO:0000256" key="1">
    <source>
        <dbReference type="ARBA" id="ARBA00007637"/>
    </source>
</evidence>
<dbReference type="RefSeq" id="WP_024775849.1">
    <property type="nucleotide sequence ID" value="NZ_CP054051.1"/>
</dbReference>